<dbReference type="InterPro" id="IPR025886">
    <property type="entry name" value="PP2-like"/>
</dbReference>
<gene>
    <name evidence="1" type="ORF">TEA_011431</name>
</gene>
<proteinExistence type="predicted"/>
<keyword evidence="2" id="KW-1185">Reference proteome</keyword>
<dbReference type="EMBL" id="SDRB02003508">
    <property type="protein sequence ID" value="THG17519.1"/>
    <property type="molecule type" value="Genomic_DNA"/>
</dbReference>
<dbReference type="InterPro" id="IPR052147">
    <property type="entry name" value="PP2-like/Lectin"/>
</dbReference>
<protein>
    <submittedName>
        <fullName evidence="1">Uncharacterized protein</fullName>
    </submittedName>
</protein>
<sequence length="161" mass="18328">MDSGELEPKTLVDSRVAHRRGFDISFVNSTLDKTILSGEEIEMAELKKVSWLDIRGVFDRTIDLSPGTMYEIVFVVRMIGGDEYYTHISNYTVTLVLILPGSKTQRNESLKGRHVEEWFEILVGEFIMSPENVGSVEFSMEEHGDWKSGLILKCAIIRPKE</sequence>
<reference evidence="1 2" key="1">
    <citation type="journal article" date="2018" name="Proc. Natl. Acad. Sci. U.S.A.">
        <title>Draft genome sequence of Camellia sinensis var. sinensis provides insights into the evolution of the tea genome and tea quality.</title>
        <authorList>
            <person name="Wei C."/>
            <person name="Yang H."/>
            <person name="Wang S."/>
            <person name="Zhao J."/>
            <person name="Liu C."/>
            <person name="Gao L."/>
            <person name="Xia E."/>
            <person name="Lu Y."/>
            <person name="Tai Y."/>
            <person name="She G."/>
            <person name="Sun J."/>
            <person name="Cao H."/>
            <person name="Tong W."/>
            <person name="Gao Q."/>
            <person name="Li Y."/>
            <person name="Deng W."/>
            <person name="Jiang X."/>
            <person name="Wang W."/>
            <person name="Chen Q."/>
            <person name="Zhang S."/>
            <person name="Li H."/>
            <person name="Wu J."/>
            <person name="Wang P."/>
            <person name="Li P."/>
            <person name="Shi C."/>
            <person name="Zheng F."/>
            <person name="Jian J."/>
            <person name="Huang B."/>
            <person name="Shan D."/>
            <person name="Shi M."/>
            <person name="Fang C."/>
            <person name="Yue Y."/>
            <person name="Li F."/>
            <person name="Li D."/>
            <person name="Wei S."/>
            <person name="Han B."/>
            <person name="Jiang C."/>
            <person name="Yin Y."/>
            <person name="Xia T."/>
            <person name="Zhang Z."/>
            <person name="Bennetzen J.L."/>
            <person name="Zhao S."/>
            <person name="Wan X."/>
        </authorList>
    </citation>
    <scope>NUCLEOTIDE SEQUENCE [LARGE SCALE GENOMIC DNA]</scope>
    <source>
        <strain evidence="2">cv. Shuchazao</strain>
        <tissue evidence="1">Leaf</tissue>
    </source>
</reference>
<dbReference type="PANTHER" id="PTHR48478:SF1">
    <property type="entry name" value="LECTIN-LIKE"/>
    <property type="match status" value="1"/>
</dbReference>
<accession>A0A4S4ELM1</accession>
<evidence type="ECO:0000313" key="2">
    <source>
        <dbReference type="Proteomes" id="UP000306102"/>
    </source>
</evidence>
<dbReference type="Proteomes" id="UP000306102">
    <property type="component" value="Unassembled WGS sequence"/>
</dbReference>
<dbReference type="GO" id="GO:0030246">
    <property type="term" value="F:carbohydrate binding"/>
    <property type="evidence" value="ECO:0007669"/>
    <property type="project" value="InterPro"/>
</dbReference>
<name>A0A4S4ELM1_CAMSN</name>
<dbReference type="PANTHER" id="PTHR48478">
    <property type="entry name" value="LECTIN-LIKE"/>
    <property type="match status" value="1"/>
</dbReference>
<evidence type="ECO:0000313" key="1">
    <source>
        <dbReference type="EMBL" id="THG17519.1"/>
    </source>
</evidence>
<organism evidence="1 2">
    <name type="scientific">Camellia sinensis var. sinensis</name>
    <name type="common">China tea</name>
    <dbReference type="NCBI Taxonomy" id="542762"/>
    <lineage>
        <taxon>Eukaryota</taxon>
        <taxon>Viridiplantae</taxon>
        <taxon>Streptophyta</taxon>
        <taxon>Embryophyta</taxon>
        <taxon>Tracheophyta</taxon>
        <taxon>Spermatophyta</taxon>
        <taxon>Magnoliopsida</taxon>
        <taxon>eudicotyledons</taxon>
        <taxon>Gunneridae</taxon>
        <taxon>Pentapetalae</taxon>
        <taxon>asterids</taxon>
        <taxon>Ericales</taxon>
        <taxon>Theaceae</taxon>
        <taxon>Camellia</taxon>
    </lineage>
</organism>
<dbReference type="AlphaFoldDB" id="A0A4S4ELM1"/>
<dbReference type="Pfam" id="PF14299">
    <property type="entry name" value="PP2"/>
    <property type="match status" value="1"/>
</dbReference>
<comment type="caution">
    <text evidence="1">The sequence shown here is derived from an EMBL/GenBank/DDBJ whole genome shotgun (WGS) entry which is preliminary data.</text>
</comment>